<reference evidence="2" key="1">
    <citation type="submission" date="2019-02" db="EMBL/GenBank/DDBJ databases">
        <authorList>
            <consortium name="Genoscope - CEA"/>
            <person name="William W."/>
        </authorList>
    </citation>
    <scope>NUCLEOTIDE SEQUENCE [LARGE SCALE GENOMIC DNA]</scope>
    <source>
        <strain evidence="2">YSy11</strain>
    </source>
</reference>
<protein>
    <submittedName>
        <fullName evidence="2">Cupin</fullName>
    </submittedName>
</protein>
<dbReference type="PANTHER" id="PTHR40112">
    <property type="entry name" value="H2HPP ISOMERASE"/>
    <property type="match status" value="1"/>
</dbReference>
<dbReference type="RefSeq" id="WP_150548893.1">
    <property type="nucleotide sequence ID" value="NZ_JBALXC010000194.1"/>
</dbReference>
<dbReference type="Pfam" id="PF07883">
    <property type="entry name" value="Cupin_2"/>
    <property type="match status" value="1"/>
</dbReference>
<dbReference type="SUPFAM" id="SSF51182">
    <property type="entry name" value="RmlC-like cupins"/>
    <property type="match status" value="1"/>
</dbReference>
<name>A0A653E6K6_9PSED</name>
<feature type="domain" description="Cupin type-2" evidence="1">
    <location>
        <begin position="34"/>
        <end position="93"/>
    </location>
</feature>
<sequence>MSGLYPDKFRTLPLFSGRFDAYKLAADGADVLLASYASGDHIEAHSHDTDNYGVIIRGELILHMHGAVQRFGIGDWYHVPAHVEHAASFEQDTDEIEFWFKPTDIAAE</sequence>
<proteinExistence type="predicted"/>
<accession>A0A653E6K6</accession>
<dbReference type="InterPro" id="IPR014710">
    <property type="entry name" value="RmlC-like_jellyroll"/>
</dbReference>
<dbReference type="Gene3D" id="2.60.120.10">
    <property type="entry name" value="Jelly Rolls"/>
    <property type="match status" value="1"/>
</dbReference>
<dbReference type="InterPro" id="IPR052535">
    <property type="entry name" value="Bacilysin_H2HPP_isomerase"/>
</dbReference>
<organism evidence="2">
    <name type="scientific">Pseudomonas marincola</name>
    <dbReference type="NCBI Taxonomy" id="437900"/>
    <lineage>
        <taxon>Bacteria</taxon>
        <taxon>Pseudomonadati</taxon>
        <taxon>Pseudomonadota</taxon>
        <taxon>Gammaproteobacteria</taxon>
        <taxon>Pseudomonadales</taxon>
        <taxon>Pseudomonadaceae</taxon>
        <taxon>Pseudomonas</taxon>
    </lineage>
</organism>
<evidence type="ECO:0000259" key="1">
    <source>
        <dbReference type="Pfam" id="PF07883"/>
    </source>
</evidence>
<dbReference type="AlphaFoldDB" id="A0A653E6K6"/>
<evidence type="ECO:0000313" key="2">
    <source>
        <dbReference type="EMBL" id="VEV98397.1"/>
    </source>
</evidence>
<dbReference type="PANTHER" id="PTHR40112:SF1">
    <property type="entry name" value="H2HPP ISOMERASE"/>
    <property type="match status" value="1"/>
</dbReference>
<dbReference type="InterPro" id="IPR011051">
    <property type="entry name" value="RmlC_Cupin_sf"/>
</dbReference>
<dbReference type="EMBL" id="LR215729">
    <property type="protein sequence ID" value="VEV98397.1"/>
    <property type="molecule type" value="Genomic_DNA"/>
</dbReference>
<gene>
    <name evidence="2" type="ORF">PMYSY11_3353</name>
</gene>
<dbReference type="InterPro" id="IPR013096">
    <property type="entry name" value="Cupin_2"/>
</dbReference>